<reference evidence="1 2" key="1">
    <citation type="submission" date="2018-01" db="EMBL/GenBank/DDBJ databases">
        <title>Complete genome sequence of Bacteriovorax stolpii DSM12778.</title>
        <authorList>
            <person name="Tang B."/>
            <person name="Chang J."/>
        </authorList>
    </citation>
    <scope>NUCLEOTIDE SEQUENCE [LARGE SCALE GENOMIC DNA]</scope>
    <source>
        <strain evidence="1 2">DSM 12778</strain>
    </source>
</reference>
<dbReference type="EMBL" id="CP025704">
    <property type="protein sequence ID" value="AUN99521.1"/>
    <property type="molecule type" value="Genomic_DNA"/>
</dbReference>
<evidence type="ECO:0000313" key="1">
    <source>
        <dbReference type="EMBL" id="AUN99521.1"/>
    </source>
</evidence>
<sequence>MHSFIKKLSLLCCLFFLSPSAHALFFTSGALKAGLGTQKTEDGTTIQSRKLAAYSLDANLALSYFGFIAGVNGEYGLWRQMTKPSEVGNSNTQGSYRALSPVIGYQLSSLRVLLKLPISFSDNYKFDKKNSSSQTINYTDSSTFSLQLHWDSTPVTFWGVEYQKTTFEKSKINNTESALSSKFTMNAVSLMYGLHF</sequence>
<keyword evidence="2" id="KW-1185">Reference proteome</keyword>
<proteinExistence type="predicted"/>
<accession>A0A2K9NVH7</accession>
<name>A0A2K9NVH7_BACTC</name>
<dbReference type="AlphaFoldDB" id="A0A2K9NVH7"/>
<dbReference type="KEGG" id="bsto:C0V70_15700"/>
<evidence type="ECO:0000313" key="2">
    <source>
        <dbReference type="Proteomes" id="UP000235584"/>
    </source>
</evidence>
<protein>
    <submittedName>
        <fullName evidence="1">Uncharacterized protein</fullName>
    </submittedName>
</protein>
<organism evidence="1 2">
    <name type="scientific">Bacteriovorax stolpii</name>
    <name type="common">Bdellovibrio stolpii</name>
    <dbReference type="NCBI Taxonomy" id="960"/>
    <lineage>
        <taxon>Bacteria</taxon>
        <taxon>Pseudomonadati</taxon>
        <taxon>Bdellovibrionota</taxon>
        <taxon>Bacteriovoracia</taxon>
        <taxon>Bacteriovoracales</taxon>
        <taxon>Bacteriovoracaceae</taxon>
        <taxon>Bacteriovorax</taxon>
    </lineage>
</organism>
<dbReference type="RefSeq" id="WP_102244812.1">
    <property type="nucleotide sequence ID" value="NZ_CP025704.1"/>
</dbReference>
<gene>
    <name evidence="1" type="ORF">C0V70_15700</name>
</gene>
<dbReference type="Proteomes" id="UP000235584">
    <property type="component" value="Chromosome"/>
</dbReference>